<evidence type="ECO:0000313" key="7">
    <source>
        <dbReference type="EMBL" id="KAA2244053.1"/>
    </source>
</evidence>
<evidence type="ECO:0000256" key="3">
    <source>
        <dbReference type="ARBA" id="ARBA00022989"/>
    </source>
</evidence>
<dbReference type="AlphaFoldDB" id="A0A5B2VW49"/>
<proteinExistence type="predicted"/>
<feature type="domain" description="NnrU" evidence="6">
    <location>
        <begin position="2"/>
        <end position="107"/>
    </location>
</feature>
<dbReference type="EMBL" id="VUOA01000005">
    <property type="protein sequence ID" value="KAA2244053.1"/>
    <property type="molecule type" value="Genomic_DNA"/>
</dbReference>
<evidence type="ECO:0000256" key="5">
    <source>
        <dbReference type="SAM" id="Phobius"/>
    </source>
</evidence>
<feature type="transmembrane region" description="Helical" evidence="5">
    <location>
        <begin position="77"/>
        <end position="96"/>
    </location>
</feature>
<accession>A0A5B2VW49</accession>
<keyword evidence="2 5" id="KW-0812">Transmembrane</keyword>
<evidence type="ECO:0000256" key="1">
    <source>
        <dbReference type="ARBA" id="ARBA00004141"/>
    </source>
</evidence>
<evidence type="ECO:0000256" key="4">
    <source>
        <dbReference type="ARBA" id="ARBA00023136"/>
    </source>
</evidence>
<dbReference type="OrthoDB" id="7828645at2"/>
<name>A0A5B2VW49_9HYPH</name>
<evidence type="ECO:0000313" key="8">
    <source>
        <dbReference type="Proteomes" id="UP000323142"/>
    </source>
</evidence>
<reference evidence="7 8" key="2">
    <citation type="submission" date="2019-09" db="EMBL/GenBank/DDBJ databases">
        <authorList>
            <person name="Jin C."/>
        </authorList>
    </citation>
    <scope>NUCLEOTIDE SEQUENCE [LARGE SCALE GENOMIC DNA]</scope>
    <source>
        <strain evidence="7 8">BN140002</strain>
    </source>
</reference>
<feature type="transmembrane region" description="Helical" evidence="5">
    <location>
        <begin position="20"/>
        <end position="39"/>
    </location>
</feature>
<dbReference type="InterPro" id="IPR009915">
    <property type="entry name" value="NnrU_dom"/>
</dbReference>
<keyword evidence="4 5" id="KW-0472">Membrane</keyword>
<comment type="subcellular location">
    <subcellularLocation>
        <location evidence="1">Membrane</location>
        <topology evidence="1">Multi-pass membrane protein</topology>
    </subcellularLocation>
</comment>
<evidence type="ECO:0000256" key="2">
    <source>
        <dbReference type="ARBA" id="ARBA00022692"/>
    </source>
</evidence>
<dbReference type="Proteomes" id="UP000323142">
    <property type="component" value="Unassembled WGS sequence"/>
</dbReference>
<sequence>MPWGFLLLAFAHIPPNGDFVSVLLFGGMAALAGLGLPLLDRKARRRLGESAWREASGESPALPFGSVHSRSRVGWRWRPLAACAAVALALYVWFVLQGHEALIGVDPLAGFKF</sequence>
<gene>
    <name evidence="7" type="ORF">F0L46_02065</name>
</gene>
<evidence type="ECO:0000259" key="6">
    <source>
        <dbReference type="Pfam" id="PF07298"/>
    </source>
</evidence>
<keyword evidence="3 5" id="KW-1133">Transmembrane helix</keyword>
<dbReference type="GO" id="GO:0016020">
    <property type="term" value="C:membrane"/>
    <property type="evidence" value="ECO:0007669"/>
    <property type="project" value="UniProtKB-SubCell"/>
</dbReference>
<reference evidence="7 8" key="1">
    <citation type="submission" date="2019-09" db="EMBL/GenBank/DDBJ databases">
        <title>Salinarimonas rosea gen. nov., sp. nov., a new member of the a-2 subgroup of the Proteobacteria.</title>
        <authorList>
            <person name="Liu J."/>
        </authorList>
    </citation>
    <scope>NUCLEOTIDE SEQUENCE [LARGE SCALE GENOMIC DNA]</scope>
    <source>
        <strain evidence="7 8">BN140002</strain>
    </source>
</reference>
<keyword evidence="8" id="KW-1185">Reference proteome</keyword>
<comment type="caution">
    <text evidence="7">The sequence shown here is derived from an EMBL/GenBank/DDBJ whole genome shotgun (WGS) entry which is preliminary data.</text>
</comment>
<dbReference type="Pfam" id="PF07298">
    <property type="entry name" value="NnrU"/>
    <property type="match status" value="1"/>
</dbReference>
<protein>
    <recommendedName>
        <fullName evidence="6">NnrU domain-containing protein</fullName>
    </recommendedName>
</protein>
<organism evidence="7 8">
    <name type="scientific">Salinarimonas soli</name>
    <dbReference type="NCBI Taxonomy" id="1638099"/>
    <lineage>
        <taxon>Bacteria</taxon>
        <taxon>Pseudomonadati</taxon>
        <taxon>Pseudomonadota</taxon>
        <taxon>Alphaproteobacteria</taxon>
        <taxon>Hyphomicrobiales</taxon>
        <taxon>Salinarimonadaceae</taxon>
        <taxon>Salinarimonas</taxon>
    </lineage>
</organism>